<dbReference type="SMART" id="SM00065">
    <property type="entry name" value="GAF"/>
    <property type="match status" value="1"/>
</dbReference>
<comment type="catalytic activity">
    <reaction evidence="1">
        <text>ATP + protein L-histidine = ADP + protein N-phospho-L-histidine.</text>
        <dbReference type="EC" id="2.7.13.3"/>
    </reaction>
</comment>
<dbReference type="PROSITE" id="PS51371">
    <property type="entry name" value="CBS"/>
    <property type="match status" value="2"/>
</dbReference>
<dbReference type="CDD" id="cd04620">
    <property type="entry name" value="CBS_two-component_sensor_histidine_kinase_repeat1"/>
    <property type="match status" value="1"/>
</dbReference>
<dbReference type="PANTHER" id="PTHR43547:SF2">
    <property type="entry name" value="HYBRID SIGNAL TRANSDUCTION HISTIDINE KINASE C"/>
    <property type="match status" value="1"/>
</dbReference>
<dbReference type="SMART" id="SM00116">
    <property type="entry name" value="CBS"/>
    <property type="match status" value="3"/>
</dbReference>
<evidence type="ECO:0000256" key="1">
    <source>
        <dbReference type="ARBA" id="ARBA00000085"/>
    </source>
</evidence>
<keyword evidence="13" id="KW-1185">Reference proteome</keyword>
<dbReference type="Gene3D" id="3.30.565.10">
    <property type="entry name" value="Histidine kinase-like ATPase, C-terminal domain"/>
    <property type="match status" value="1"/>
</dbReference>
<organism evidence="12 13">
    <name type="scientific">Microcoleus asticus IPMA8</name>
    <dbReference type="NCBI Taxonomy" id="2563858"/>
    <lineage>
        <taxon>Bacteria</taxon>
        <taxon>Bacillati</taxon>
        <taxon>Cyanobacteriota</taxon>
        <taxon>Cyanophyceae</taxon>
        <taxon>Oscillatoriophycideae</taxon>
        <taxon>Oscillatoriales</taxon>
        <taxon>Microcoleaceae</taxon>
        <taxon>Microcoleus</taxon>
        <taxon>Microcoleus asticus</taxon>
    </lineage>
</organism>
<proteinExistence type="inferred from homology"/>
<feature type="domain" description="CBS" evidence="11">
    <location>
        <begin position="280"/>
        <end position="338"/>
    </location>
</feature>
<dbReference type="SUPFAM" id="SSF54631">
    <property type="entry name" value="CBS-domain pair"/>
    <property type="match status" value="2"/>
</dbReference>
<dbReference type="PANTHER" id="PTHR43547">
    <property type="entry name" value="TWO-COMPONENT HISTIDINE KINASE"/>
    <property type="match status" value="1"/>
</dbReference>
<dbReference type="InterPro" id="IPR003018">
    <property type="entry name" value="GAF"/>
</dbReference>
<reference evidence="12 13" key="1">
    <citation type="journal article" date="2020" name="Sci. Rep.">
        <title>A novel cyanobacterial geosmin producer, revising GeoA distribution and dispersion patterns in Bacteria.</title>
        <authorList>
            <person name="Churro C."/>
            <person name="Semedo-Aguiar A.P."/>
            <person name="Silva A.D."/>
            <person name="Pereira-Leal J.B."/>
            <person name="Leite R.B."/>
        </authorList>
    </citation>
    <scope>NUCLEOTIDE SEQUENCE [LARGE SCALE GENOMIC DNA]</scope>
    <source>
        <strain evidence="12 13">IPMA8</strain>
    </source>
</reference>
<dbReference type="Pfam" id="PF00571">
    <property type="entry name" value="CBS"/>
    <property type="match status" value="3"/>
</dbReference>
<dbReference type="CDD" id="cd17774">
    <property type="entry name" value="CBS_two-component_sensor_histidine_kinase_repeat2"/>
    <property type="match status" value="1"/>
</dbReference>
<feature type="domain" description="Histidine kinase" evidence="10">
    <location>
        <begin position="583"/>
        <end position="816"/>
    </location>
</feature>
<evidence type="ECO:0000256" key="3">
    <source>
        <dbReference type="ARBA" id="ARBA00012438"/>
    </source>
</evidence>
<dbReference type="InterPro" id="IPR029016">
    <property type="entry name" value="GAF-like_dom_sf"/>
</dbReference>
<feature type="domain" description="CBS" evidence="11">
    <location>
        <begin position="130"/>
        <end position="190"/>
    </location>
</feature>
<evidence type="ECO:0000256" key="8">
    <source>
        <dbReference type="SAM" id="Coils"/>
    </source>
</evidence>
<dbReference type="Proteomes" id="UP000702425">
    <property type="component" value="Unassembled WGS sequence"/>
</dbReference>
<dbReference type="Gene3D" id="3.10.580.10">
    <property type="entry name" value="CBS-domain"/>
    <property type="match status" value="2"/>
</dbReference>
<dbReference type="Pfam" id="PF01590">
    <property type="entry name" value="GAF"/>
    <property type="match status" value="1"/>
</dbReference>
<keyword evidence="4" id="KW-0597">Phosphoprotein</keyword>
<dbReference type="Gene3D" id="3.30.450.40">
    <property type="match status" value="1"/>
</dbReference>
<evidence type="ECO:0000256" key="5">
    <source>
        <dbReference type="ARBA" id="ARBA00022777"/>
    </source>
</evidence>
<dbReference type="PRINTS" id="PR00344">
    <property type="entry name" value="BCTRLSENSOR"/>
</dbReference>
<dbReference type="Gene3D" id="1.10.287.130">
    <property type="match status" value="1"/>
</dbReference>
<dbReference type="InterPro" id="IPR003661">
    <property type="entry name" value="HisK_dim/P_dom"/>
</dbReference>
<keyword evidence="5" id="KW-0418">Kinase</keyword>
<dbReference type="InterPro" id="IPR046342">
    <property type="entry name" value="CBS_dom_sf"/>
</dbReference>
<evidence type="ECO:0000256" key="4">
    <source>
        <dbReference type="ARBA" id="ARBA00022553"/>
    </source>
</evidence>
<dbReference type="SUPFAM" id="SSF55874">
    <property type="entry name" value="ATPase domain of HSP90 chaperone/DNA topoisomerase II/histidine kinase"/>
    <property type="match status" value="1"/>
</dbReference>
<comment type="caution">
    <text evidence="12">The sequence shown here is derived from an EMBL/GenBank/DDBJ whole genome shotgun (WGS) entry which is preliminary data.</text>
</comment>
<dbReference type="InterPro" id="IPR003594">
    <property type="entry name" value="HATPase_dom"/>
</dbReference>
<keyword evidence="5" id="KW-0808">Transferase</keyword>
<dbReference type="PROSITE" id="PS50046">
    <property type="entry name" value="PHYTOCHROME_2"/>
    <property type="match status" value="1"/>
</dbReference>
<gene>
    <name evidence="12" type="primary">cph2_9</name>
    <name evidence="12" type="ORF">E5S67_02803</name>
</gene>
<dbReference type="CDD" id="cd00075">
    <property type="entry name" value="HATPase"/>
    <property type="match status" value="1"/>
</dbReference>
<comment type="similarity">
    <text evidence="2">In the N-terminal section; belongs to the phytochrome family.</text>
</comment>
<feature type="coiled-coil region" evidence="8">
    <location>
        <begin position="339"/>
        <end position="381"/>
    </location>
</feature>
<evidence type="ECO:0000256" key="7">
    <source>
        <dbReference type="PROSITE-ProRule" id="PRU00703"/>
    </source>
</evidence>
<dbReference type="EMBL" id="SRRZ01000046">
    <property type="protein sequence ID" value="NQE35074.1"/>
    <property type="molecule type" value="Genomic_DNA"/>
</dbReference>
<evidence type="ECO:0000313" key="13">
    <source>
        <dbReference type="Proteomes" id="UP000702425"/>
    </source>
</evidence>
<evidence type="ECO:0000256" key="2">
    <source>
        <dbReference type="ARBA" id="ARBA00006402"/>
    </source>
</evidence>
<evidence type="ECO:0000259" key="10">
    <source>
        <dbReference type="PROSITE" id="PS50109"/>
    </source>
</evidence>
<dbReference type="PROSITE" id="PS50109">
    <property type="entry name" value="HIS_KIN"/>
    <property type="match status" value="1"/>
</dbReference>
<dbReference type="CDD" id="cd00082">
    <property type="entry name" value="HisKA"/>
    <property type="match status" value="1"/>
</dbReference>
<evidence type="ECO:0000259" key="11">
    <source>
        <dbReference type="PROSITE" id="PS51371"/>
    </source>
</evidence>
<dbReference type="SUPFAM" id="SSF47384">
    <property type="entry name" value="Homodimeric domain of signal transducing histidine kinase"/>
    <property type="match status" value="1"/>
</dbReference>
<accession>A0ABX2CXN6</accession>
<dbReference type="Pfam" id="PF00512">
    <property type="entry name" value="HisKA"/>
    <property type="match status" value="1"/>
</dbReference>
<feature type="coiled-coil region" evidence="8">
    <location>
        <begin position="538"/>
        <end position="573"/>
    </location>
</feature>
<keyword evidence="7" id="KW-0129">CBS domain</keyword>
<protein>
    <recommendedName>
        <fullName evidence="3">histidine kinase</fullName>
        <ecNumber evidence="3">2.7.13.3</ecNumber>
    </recommendedName>
</protein>
<dbReference type="InterPro" id="IPR000644">
    <property type="entry name" value="CBS_dom"/>
</dbReference>
<evidence type="ECO:0000259" key="9">
    <source>
        <dbReference type="PROSITE" id="PS50046"/>
    </source>
</evidence>
<keyword evidence="8" id="KW-0175">Coiled coil</keyword>
<dbReference type="InterPro" id="IPR005467">
    <property type="entry name" value="His_kinase_dom"/>
</dbReference>
<feature type="domain" description="Phytochrome chromophore attachment site" evidence="9">
    <location>
        <begin position="397"/>
        <end position="531"/>
    </location>
</feature>
<sequence length="819" mass="93128">MPFYHPPFYSSALEQAIDRYPLTAGPETSLAVAIALMSQLQNSCPLVKTPLPSDRGSVTETSAPDKVRARCVFVVENQQTLTTGNLSENPSRGLLIGILTPADLVRLIASGKIDSQHKVALHKIPISEVMSPVSVSLTESDDQDVFTALSLFRQHKIRYLPIVNQWGHLVGVLTRERIRQVLQPSNILKLRRVAELMTTPITAPHTASLKSITELMSEHQVSCVVITKNKELTMEKPKDEYTSIFHYSFHQPRGILTEYDIVQAQFLELNFEQTPAQKVMRTPLQFLQPSDSLWTAHKEMQQQQVQRLVVCGGRGELLGIITQTSLLRVLDPTEMYRVVKQLQQSVYQLQAEKVELLQSRNAKLEQQVRERTAKLHEQLQRDRLLTHISLRIHQSLNLEEILHGSVDEVRQVLQADRVAILHLESSNYGIVVAESVAENWPSILGEILPDNIWQESASVIEQEIYAVPDIDQARLNPEKYARFQQAQIKAYLIVPILEDGNLWGMMCVHQCSESRQWQPSEVDLLQQLATQIAIAIQQAQLYQQVQNLNTDLERQVQERTAELQQKVHELQHLNVLKDEFLSTVSHELRTPLANIKMAIHMLRISPTADRRQIYLEILETECTRETDLINALLDLQRLEAATCPIDLEPVNLEAWLPTIIDPFYTRAHDRHLDLRVECDRHLPTISSNRASLGRILAELLNNACKYTANDGEISLKVECKNEYCEQRGQRKNSRQAIALASEIQFKLSNQSSISIEELPRIFEKFYRVPNADPWKQGGTGLGLALVQKLVEQLQGKIEVESSNGWTNFTVTFPTNPDEN</sequence>
<dbReference type="InterPro" id="IPR036890">
    <property type="entry name" value="HATPase_C_sf"/>
</dbReference>
<dbReference type="SMART" id="SM00387">
    <property type="entry name" value="HATPase_c"/>
    <property type="match status" value="1"/>
</dbReference>
<evidence type="ECO:0000313" key="12">
    <source>
        <dbReference type="EMBL" id="NQE35074.1"/>
    </source>
</evidence>
<keyword evidence="6" id="KW-0902">Two-component regulatory system</keyword>
<dbReference type="InterPro" id="IPR016132">
    <property type="entry name" value="Phyto_chromo_attachment"/>
</dbReference>
<dbReference type="InterPro" id="IPR036097">
    <property type="entry name" value="HisK_dim/P_sf"/>
</dbReference>
<dbReference type="EC" id="2.7.13.3" evidence="3"/>
<dbReference type="InterPro" id="IPR004358">
    <property type="entry name" value="Sig_transdc_His_kin-like_C"/>
</dbReference>
<name>A0ABX2CXN6_9CYAN</name>
<dbReference type="SUPFAM" id="SSF55781">
    <property type="entry name" value="GAF domain-like"/>
    <property type="match status" value="1"/>
</dbReference>
<dbReference type="SMART" id="SM00388">
    <property type="entry name" value="HisKA"/>
    <property type="match status" value="1"/>
</dbReference>
<dbReference type="Pfam" id="PF02518">
    <property type="entry name" value="HATPase_c"/>
    <property type="match status" value="1"/>
</dbReference>
<evidence type="ECO:0000256" key="6">
    <source>
        <dbReference type="ARBA" id="ARBA00023012"/>
    </source>
</evidence>
<dbReference type="RefSeq" id="WP_172188167.1">
    <property type="nucleotide sequence ID" value="NZ_CAWPPK010000259.1"/>
</dbReference>